<keyword evidence="4" id="KW-0949">S-adenosyl-L-methionine</keyword>
<proteinExistence type="predicted"/>
<keyword evidence="2 7" id="KW-0489">Methyltransferase</keyword>
<dbReference type="InterPro" id="IPR050953">
    <property type="entry name" value="N4_N6_ade-DNA_methylase"/>
</dbReference>
<evidence type="ECO:0000256" key="2">
    <source>
        <dbReference type="ARBA" id="ARBA00022603"/>
    </source>
</evidence>
<evidence type="ECO:0000256" key="5">
    <source>
        <dbReference type="ARBA" id="ARBA00047942"/>
    </source>
</evidence>
<dbReference type="GO" id="GO:0008168">
    <property type="term" value="F:methyltransferase activity"/>
    <property type="evidence" value="ECO:0007669"/>
    <property type="project" value="UniProtKB-KW"/>
</dbReference>
<sequence>MLPSDALARAVDLRMPGQGAEDYQLTPGMALNAAVARAWEASLGAHQAWKEALQRLPAGDPATKLTRDKWLLPLLYELGYGRPEFLAGGIDLPPGLGETEPAHFPISHQLSWRTEESAPTVAVPLHLVGAGVALDNRTPGVAARAPQSMVQDFLNRARRCLWGIVSNGHSLRVLRDASSLTKQSYVEFDLDDIFDNQRYADFRLFFLTIHASRTAPIPAQTSAATRADDDEATTDAEALLPESCWLELWRTAAIADGARALEALREGVAEALTHLGTGFVSHPANSALLATLAASPDADKDLHRALLRIAYRFIVLFVAEDRELLHTANTDIAAQALYTQYFSTARLRNLATSRTGTRHSDLWEAHQIVTDALAGDGLDALALPGLGATLFARDSLGVLGGATLSNRSLLAAVRALAEITDPKTGLRRHVDYRNLDSEELGGVYEGLLAYVPRFDPAARTFELTPAPGNERKTSGSFYTGDVLISLILDETLNPLIDEALRVEDAEAALLALTVCDPACGSGHFLVAAARRIAHALAAVRTGEAVPSPKHFRFALRDTIGRCIYGVDFNDLAIEITKVALWLEAFDGSRPFPFLDGHLKVGNALLGATPTLLQLNIPDAAFNALPGDDKPRTTALRKRNMMERQTGQMSLLDPSRLDVATPGVAKRALEFEAVPTDTLEAARVRADAWRRLEHGEELANAKHLADAWCAAFMQPKSRDAESSITHATLVQIQDEPDQVAPVTTNLIKRIARQYRFFHWHLEFPTVFQAQGVDVVDSPTRRPGGFSAIIGNPPWDTLGPDTREFFGDLVPDIRSLPKVDKDAQIKSLLQDENYQLRWNQRRRELSAIAHFLKASGRYTMYAKGNLGKGDFNVYRSFVELALTHTAVGGYVGQILQSGIYAGANVSAIRKQLLDRHNWTAVYGFDNKGGTWFPGITLENFGAYAAQVGCEAPAGHAIRAAFGLRRPEALAKDLISKGLTVTPADIRLQNPETYTIPDVRNPRTAHLSSHLYRCWKPFGMKLEGAPNRDCSRELDMTNDSSLFRSKAPGLPVYEGRMIDYYDHRAKEYVVGHGNSSVWSEMPFGYAQKKISPQWYVKASDLPSKLRSRSEIYRIGFMNIADPGRQRSFCSAIIPPGSVCGNKVPTLFFPDNDWYLPVYLAVANSVVIDFIARQKLMSKTMTHNILDSLPIARLARTDRRCSWLAERALTLTCTSIEMTPLWNQMAELGWVEPCSSAEIPGESNINKRRLLRSEIDAFVAREVYKLGRLDLELILDSFVQLASIERKVHGEFLTQRLTLESYDRMATAIVPLVANT</sequence>
<dbReference type="EMBL" id="JBHLUD010000001">
    <property type="protein sequence ID" value="MFC0539888.1"/>
    <property type="molecule type" value="Genomic_DNA"/>
</dbReference>
<comment type="catalytic activity">
    <reaction evidence="5">
        <text>a 2'-deoxyadenosine in DNA + S-adenosyl-L-methionine = an N(6)-methyl-2'-deoxyadenosine in DNA + S-adenosyl-L-homocysteine + H(+)</text>
        <dbReference type="Rhea" id="RHEA:15197"/>
        <dbReference type="Rhea" id="RHEA-COMP:12418"/>
        <dbReference type="Rhea" id="RHEA-COMP:12419"/>
        <dbReference type="ChEBI" id="CHEBI:15378"/>
        <dbReference type="ChEBI" id="CHEBI:57856"/>
        <dbReference type="ChEBI" id="CHEBI:59789"/>
        <dbReference type="ChEBI" id="CHEBI:90615"/>
        <dbReference type="ChEBI" id="CHEBI:90616"/>
        <dbReference type="EC" id="2.1.1.72"/>
    </reaction>
</comment>
<comment type="caution">
    <text evidence="7">The sequence shown here is derived from an EMBL/GenBank/DDBJ whole genome shotgun (WGS) entry which is preliminary data.</text>
</comment>
<accession>A0ABV6MHY3</accession>
<evidence type="ECO:0000256" key="4">
    <source>
        <dbReference type="ARBA" id="ARBA00022691"/>
    </source>
</evidence>
<dbReference type="Proteomes" id="UP001589810">
    <property type="component" value="Unassembled WGS sequence"/>
</dbReference>
<dbReference type="SUPFAM" id="SSF53335">
    <property type="entry name" value="S-adenosyl-L-methionine-dependent methyltransferases"/>
    <property type="match status" value="1"/>
</dbReference>
<organism evidence="7 8">
    <name type="scientific">Kutzneria chonburiensis</name>
    <dbReference type="NCBI Taxonomy" id="1483604"/>
    <lineage>
        <taxon>Bacteria</taxon>
        <taxon>Bacillati</taxon>
        <taxon>Actinomycetota</taxon>
        <taxon>Actinomycetes</taxon>
        <taxon>Pseudonocardiales</taxon>
        <taxon>Pseudonocardiaceae</taxon>
        <taxon>Kutzneria</taxon>
    </lineage>
</organism>
<evidence type="ECO:0000313" key="7">
    <source>
        <dbReference type="EMBL" id="MFC0539888.1"/>
    </source>
</evidence>
<dbReference type="Pfam" id="PF07669">
    <property type="entry name" value="Eco57I"/>
    <property type="match status" value="1"/>
</dbReference>
<dbReference type="GO" id="GO:0032259">
    <property type="term" value="P:methylation"/>
    <property type="evidence" value="ECO:0007669"/>
    <property type="project" value="UniProtKB-KW"/>
</dbReference>
<evidence type="ECO:0000259" key="6">
    <source>
        <dbReference type="Pfam" id="PF07669"/>
    </source>
</evidence>
<reference evidence="7 8" key="1">
    <citation type="submission" date="2024-09" db="EMBL/GenBank/DDBJ databases">
        <authorList>
            <person name="Sun Q."/>
            <person name="Mori K."/>
        </authorList>
    </citation>
    <scope>NUCLEOTIDE SEQUENCE [LARGE SCALE GENOMIC DNA]</scope>
    <source>
        <strain evidence="7 8">TBRC 1432</strain>
    </source>
</reference>
<dbReference type="EC" id="2.1.1.72" evidence="1"/>
<evidence type="ECO:0000256" key="1">
    <source>
        <dbReference type="ARBA" id="ARBA00011900"/>
    </source>
</evidence>
<dbReference type="PRINTS" id="PR00507">
    <property type="entry name" value="N12N6MTFRASE"/>
</dbReference>
<dbReference type="RefSeq" id="WP_379793703.1">
    <property type="nucleotide sequence ID" value="NZ_JBHLUD010000001.1"/>
</dbReference>
<dbReference type="InterPro" id="IPR011639">
    <property type="entry name" value="MethylTrfase_TaqI-like_dom"/>
</dbReference>
<dbReference type="InterPro" id="IPR029063">
    <property type="entry name" value="SAM-dependent_MTases_sf"/>
</dbReference>
<protein>
    <recommendedName>
        <fullName evidence="1">site-specific DNA-methyltransferase (adenine-specific)</fullName>
        <ecNumber evidence="1">2.1.1.72</ecNumber>
    </recommendedName>
</protein>
<name>A0ABV6MHY3_9PSEU</name>
<dbReference type="Gene3D" id="3.40.50.150">
    <property type="entry name" value="Vaccinia Virus protein VP39"/>
    <property type="match status" value="2"/>
</dbReference>
<evidence type="ECO:0000313" key="8">
    <source>
        <dbReference type="Proteomes" id="UP001589810"/>
    </source>
</evidence>
<keyword evidence="3" id="KW-0808">Transferase</keyword>
<gene>
    <name evidence="7" type="ORF">ACFFH7_00250</name>
</gene>
<keyword evidence="8" id="KW-1185">Reference proteome</keyword>
<feature type="domain" description="Type II methyltransferase M.TaqI-like" evidence="6">
    <location>
        <begin position="562"/>
        <end position="793"/>
    </location>
</feature>
<evidence type="ECO:0000256" key="3">
    <source>
        <dbReference type="ARBA" id="ARBA00022679"/>
    </source>
</evidence>
<dbReference type="PANTHER" id="PTHR33841">
    <property type="entry name" value="DNA METHYLTRANSFERASE YEEA-RELATED"/>
    <property type="match status" value="1"/>
</dbReference>
<dbReference type="PANTHER" id="PTHR33841:SF1">
    <property type="entry name" value="DNA METHYLTRANSFERASE A"/>
    <property type="match status" value="1"/>
</dbReference>